<gene>
    <name evidence="3" type="ORF">G3T36_04405</name>
</gene>
<proteinExistence type="predicted"/>
<evidence type="ECO:0000313" key="3">
    <source>
        <dbReference type="EMBL" id="NEN05107.1"/>
    </source>
</evidence>
<evidence type="ECO:0000256" key="1">
    <source>
        <dbReference type="SAM" id="SignalP"/>
    </source>
</evidence>
<protein>
    <submittedName>
        <fullName evidence="3">META domain-containing protein</fullName>
    </submittedName>
</protein>
<comment type="caution">
    <text evidence="3">The sequence shown here is derived from an EMBL/GenBank/DDBJ whole genome shotgun (WGS) entry which is preliminary data.</text>
</comment>
<organism evidence="3 4">
    <name type="scientific">Leifsonia tongyongensis</name>
    <dbReference type="NCBI Taxonomy" id="1268043"/>
    <lineage>
        <taxon>Bacteria</taxon>
        <taxon>Bacillati</taxon>
        <taxon>Actinomycetota</taxon>
        <taxon>Actinomycetes</taxon>
        <taxon>Micrococcales</taxon>
        <taxon>Microbacteriaceae</taxon>
        <taxon>Leifsonia</taxon>
    </lineage>
</organism>
<dbReference type="Gene3D" id="2.40.128.270">
    <property type="match status" value="1"/>
</dbReference>
<dbReference type="InterPro" id="IPR038670">
    <property type="entry name" value="HslJ-like_sf"/>
</dbReference>
<evidence type="ECO:0000313" key="4">
    <source>
        <dbReference type="Proteomes" id="UP000474967"/>
    </source>
</evidence>
<dbReference type="Pfam" id="PF03724">
    <property type="entry name" value="META"/>
    <property type="match status" value="1"/>
</dbReference>
<dbReference type="InterPro" id="IPR005184">
    <property type="entry name" value="DUF306_Meta_HslJ"/>
</dbReference>
<feature type="signal peptide" evidence="1">
    <location>
        <begin position="1"/>
        <end position="23"/>
    </location>
</feature>
<name>A0A6L9XV58_9MICO</name>
<reference evidence="3 4" key="1">
    <citation type="journal article" date="2014" name="J. Microbiol.">
        <title>Diaminobutyricibacter tongyongensis gen. nov., sp. nov. and Homoserinibacter gongjuensis gen. nov., sp. nov. belong to the family Microbacteriaceae.</title>
        <authorList>
            <person name="Kim S.J."/>
            <person name="Ahn J.H."/>
            <person name="Weon H.Y."/>
            <person name="Hamada M."/>
            <person name="Suzuki K."/>
            <person name="Kwon S.W."/>
        </authorList>
    </citation>
    <scope>NUCLEOTIDE SEQUENCE [LARGE SCALE GENOMIC DNA]</scope>
    <source>
        <strain evidence="3 4">NBRC 108724</strain>
    </source>
</reference>
<evidence type="ECO:0000259" key="2">
    <source>
        <dbReference type="Pfam" id="PF03724"/>
    </source>
</evidence>
<dbReference type="Proteomes" id="UP000474967">
    <property type="component" value="Unassembled WGS sequence"/>
</dbReference>
<dbReference type="PROSITE" id="PS51257">
    <property type="entry name" value="PROKAR_LIPOPROTEIN"/>
    <property type="match status" value="1"/>
</dbReference>
<keyword evidence="4" id="KW-1185">Reference proteome</keyword>
<accession>A0A6L9XV58</accession>
<dbReference type="EMBL" id="JAAGWY010000001">
    <property type="protein sequence ID" value="NEN05107.1"/>
    <property type="molecule type" value="Genomic_DNA"/>
</dbReference>
<sequence>MKSVRLARTVFVVAALVVVAALAGCSSSGSSFTGTWGSSAAGQPNLTIKDDGTFSGTDGCNALSGKGTISGGTFTFGPFASTQVHCEGVNPWLNLAHTATVDGNTLTVYKNGGAKIGTLEKQ</sequence>
<dbReference type="RefSeq" id="WP_163288227.1">
    <property type="nucleotide sequence ID" value="NZ_JAAGWY010000001.1"/>
</dbReference>
<dbReference type="AlphaFoldDB" id="A0A6L9XV58"/>
<feature type="chain" id="PRO_5038992330" evidence="1">
    <location>
        <begin position="24"/>
        <end position="122"/>
    </location>
</feature>
<feature type="domain" description="DUF306" evidence="2">
    <location>
        <begin position="42"/>
        <end position="115"/>
    </location>
</feature>
<keyword evidence="1" id="KW-0732">Signal</keyword>